<keyword evidence="2" id="KW-1185">Reference proteome</keyword>
<dbReference type="GO" id="GO:0008168">
    <property type="term" value="F:methyltransferase activity"/>
    <property type="evidence" value="ECO:0007669"/>
    <property type="project" value="UniProtKB-KW"/>
</dbReference>
<dbReference type="AlphaFoldDB" id="A0A833QJ31"/>
<dbReference type="PANTHER" id="PTHR14614:SF109">
    <property type="entry name" value="RIBOSOMAL LYSINE N-METHYLTRANSFERASE 5"/>
    <property type="match status" value="1"/>
</dbReference>
<keyword evidence="1" id="KW-0808">Transferase</keyword>
<dbReference type="InterPro" id="IPR029063">
    <property type="entry name" value="SAM-dependent_MTases_sf"/>
</dbReference>
<protein>
    <submittedName>
        <fullName evidence="1">Protein N-lysine methyltransferase METTL21A isoform X1</fullName>
    </submittedName>
</protein>
<dbReference type="Pfam" id="PF10294">
    <property type="entry name" value="Methyltransf_16"/>
    <property type="match status" value="1"/>
</dbReference>
<dbReference type="OrthoDB" id="413520at2759"/>
<evidence type="ECO:0000313" key="2">
    <source>
        <dbReference type="Proteomes" id="UP000623129"/>
    </source>
</evidence>
<organism evidence="1 2">
    <name type="scientific">Carex littledalei</name>
    <dbReference type="NCBI Taxonomy" id="544730"/>
    <lineage>
        <taxon>Eukaryota</taxon>
        <taxon>Viridiplantae</taxon>
        <taxon>Streptophyta</taxon>
        <taxon>Embryophyta</taxon>
        <taxon>Tracheophyta</taxon>
        <taxon>Spermatophyta</taxon>
        <taxon>Magnoliopsida</taxon>
        <taxon>Liliopsida</taxon>
        <taxon>Poales</taxon>
        <taxon>Cyperaceae</taxon>
        <taxon>Cyperoideae</taxon>
        <taxon>Cariceae</taxon>
        <taxon>Carex</taxon>
        <taxon>Carex subgen. Euthyceras</taxon>
    </lineage>
</organism>
<accession>A0A833QJ31</accession>
<name>A0A833QJ31_9POAL</name>
<keyword evidence="1" id="KW-0489">Methyltransferase</keyword>
<gene>
    <name evidence="1" type="ORF">FCM35_KLT13135</name>
</gene>
<proteinExistence type="predicted"/>
<comment type="caution">
    <text evidence="1">The sequence shown here is derived from an EMBL/GenBank/DDBJ whole genome shotgun (WGS) entry which is preliminary data.</text>
</comment>
<dbReference type="Proteomes" id="UP000623129">
    <property type="component" value="Unassembled WGS sequence"/>
</dbReference>
<dbReference type="SUPFAM" id="SSF53335">
    <property type="entry name" value="S-adenosyl-L-methionine-dependent methyltransferases"/>
    <property type="match status" value="1"/>
</dbReference>
<sequence>MEEHELEPPRSAHLGAYAGEARLVESAEEEVMLLWGLGQPTSQRHNAFVRQSSHTLSLDCCARRLTLLQSPSSMSTPGVTGAVMWDSGVVLAKFLEHAVDFGQLSLKGTRVVELGAGCGLAGIVAALLGAEVVLTDLSDRLKLLKKNVDANFEDGPAKGSARVSELTWGDEIDSELVEPIHPDFVIGSDVIYCEAAVNDLLITLKQLCGPHTTILLAGELRNDAVVECFLEAALEDFTIGCIDQQQWHPDFRSNRVSLFVMVKKVEASTQIVIDF</sequence>
<dbReference type="GO" id="GO:0032259">
    <property type="term" value="P:methylation"/>
    <property type="evidence" value="ECO:0007669"/>
    <property type="project" value="UniProtKB-KW"/>
</dbReference>
<dbReference type="PANTHER" id="PTHR14614">
    <property type="entry name" value="HEPATOCELLULAR CARCINOMA-ASSOCIATED ANTIGEN"/>
    <property type="match status" value="1"/>
</dbReference>
<dbReference type="EMBL" id="SWLB01000024">
    <property type="protein sequence ID" value="KAF3323146.1"/>
    <property type="molecule type" value="Genomic_DNA"/>
</dbReference>
<reference evidence="1" key="1">
    <citation type="submission" date="2020-01" db="EMBL/GenBank/DDBJ databases">
        <title>Genome sequence of Kobresia littledalei, the first chromosome-level genome in the family Cyperaceae.</title>
        <authorList>
            <person name="Qu G."/>
        </authorList>
    </citation>
    <scope>NUCLEOTIDE SEQUENCE</scope>
    <source>
        <strain evidence="1">C.B.Clarke</strain>
        <tissue evidence="1">Leaf</tissue>
    </source>
</reference>
<dbReference type="InterPro" id="IPR019410">
    <property type="entry name" value="Methyltransf_16"/>
</dbReference>
<dbReference type="Gene3D" id="3.40.50.150">
    <property type="entry name" value="Vaccinia Virus protein VP39"/>
    <property type="match status" value="1"/>
</dbReference>
<evidence type="ECO:0000313" key="1">
    <source>
        <dbReference type="EMBL" id="KAF3323146.1"/>
    </source>
</evidence>